<dbReference type="Proteomes" id="UP000198870">
    <property type="component" value="Unassembled WGS sequence"/>
</dbReference>
<dbReference type="EMBL" id="FMUX01000013">
    <property type="protein sequence ID" value="SCY60479.1"/>
    <property type="molecule type" value="Genomic_DNA"/>
</dbReference>
<evidence type="ECO:0000313" key="10">
    <source>
        <dbReference type="Proteomes" id="UP000198870"/>
    </source>
</evidence>
<evidence type="ECO:0000256" key="7">
    <source>
        <dbReference type="ARBA" id="ARBA00023136"/>
    </source>
</evidence>
<evidence type="ECO:0000313" key="9">
    <source>
        <dbReference type="EMBL" id="SCY60479.1"/>
    </source>
</evidence>
<feature type="domain" description="ABC transporter" evidence="8">
    <location>
        <begin position="272"/>
        <end position="518"/>
    </location>
</feature>
<dbReference type="NCBIfam" id="NF008453">
    <property type="entry name" value="PRK11308.1"/>
    <property type="match status" value="2"/>
</dbReference>
<dbReference type="InterPro" id="IPR003439">
    <property type="entry name" value="ABC_transporter-like_ATP-bd"/>
</dbReference>
<dbReference type="NCBIfam" id="NF007739">
    <property type="entry name" value="PRK10419.1"/>
    <property type="match status" value="2"/>
</dbReference>
<name>A0A1G5HAG0_9BACT</name>
<comment type="subcellular location">
    <subcellularLocation>
        <location evidence="1">Cell inner membrane</location>
        <topology evidence="1">Peripheral membrane protein</topology>
    </subcellularLocation>
</comment>
<reference evidence="9 10" key="1">
    <citation type="submission" date="2016-10" db="EMBL/GenBank/DDBJ databases">
        <authorList>
            <person name="de Groot N.N."/>
        </authorList>
    </citation>
    <scope>NUCLEOTIDE SEQUENCE [LARGE SCALE GENOMIC DNA]</scope>
    <source>
        <strain evidence="9 10">AA1</strain>
    </source>
</reference>
<dbReference type="OrthoDB" id="9809450at2"/>
<feature type="domain" description="ABC transporter" evidence="8">
    <location>
        <begin position="6"/>
        <end position="254"/>
    </location>
</feature>
<gene>
    <name evidence="9" type="ORF">SAMN05216233_11336</name>
</gene>
<dbReference type="PROSITE" id="PS50893">
    <property type="entry name" value="ABC_TRANSPORTER_2"/>
    <property type="match status" value="2"/>
</dbReference>
<dbReference type="GO" id="GO:0005886">
    <property type="term" value="C:plasma membrane"/>
    <property type="evidence" value="ECO:0007669"/>
    <property type="project" value="UniProtKB-SubCell"/>
</dbReference>
<keyword evidence="5" id="KW-0547">Nucleotide-binding</keyword>
<evidence type="ECO:0000256" key="4">
    <source>
        <dbReference type="ARBA" id="ARBA00022475"/>
    </source>
</evidence>
<protein>
    <submittedName>
        <fullName evidence="9">Microcin C transport system ATP-binding protein/oligopeptide transport system ATP-binding protein</fullName>
    </submittedName>
</protein>
<dbReference type="PANTHER" id="PTHR43297:SF2">
    <property type="entry name" value="DIPEPTIDE TRANSPORT ATP-BINDING PROTEIN DPPD"/>
    <property type="match status" value="1"/>
</dbReference>
<dbReference type="RefSeq" id="WP_092212195.1">
    <property type="nucleotide sequence ID" value="NZ_FMUX01000013.1"/>
</dbReference>
<dbReference type="InterPro" id="IPR017871">
    <property type="entry name" value="ABC_transporter-like_CS"/>
</dbReference>
<dbReference type="Pfam" id="PF00005">
    <property type="entry name" value="ABC_tran"/>
    <property type="match status" value="2"/>
</dbReference>
<evidence type="ECO:0000256" key="2">
    <source>
        <dbReference type="ARBA" id="ARBA00005417"/>
    </source>
</evidence>
<keyword evidence="3" id="KW-0813">Transport</keyword>
<sequence>MTLLSIRNLAVDFQTSQGVSPAVYDMSFDVGQGEVVALVGESGSGKSVCSHAVVQLQKHLGAQVRGSIAFDGTELTGLSDKALRAYRGQEIAYIFQEPGTSLNPLHPVGRQMTERARIVEGMESKTAMEKAVRLLGDAGIRHPEERIGHLPHTFSGGEKQRIMIAMALMGNPKLIVADEPTTALDATLQEQILTLITGVRDRYGTAILLITHDLAVVRSHADRVVVAKGGRIVENAPTGELFAAPKSPYTRMLLNKSHGGPVSGPQTRRPLLELEGVGVTYTRQSRFKKENPVRAVDGVSLTLTEGTTLGVVGESGSGKSTLARAILRLIPSTGTMRFDEEPLSELTGEPLRQLRRSIQVVFQDPHSSFNPKMTVGDIVGEGLRAFSMPGPYIDKTVDRCLTNVGLSPEDKMKYPHQFSGGQKQRIAIARALALSPKLVILDEPTSSLDRNIQFQIVSLLKELQDKLGLSYLFISHDLDVIRAISHDIAVMKEGKLLEYGPADTVFDSPDHPYTQMLMKGSTMAA</sequence>
<organism evidence="9 10">
    <name type="scientific">Desulfoluna spongiiphila</name>
    <dbReference type="NCBI Taxonomy" id="419481"/>
    <lineage>
        <taxon>Bacteria</taxon>
        <taxon>Pseudomonadati</taxon>
        <taxon>Thermodesulfobacteriota</taxon>
        <taxon>Desulfobacteria</taxon>
        <taxon>Desulfobacterales</taxon>
        <taxon>Desulfolunaceae</taxon>
        <taxon>Desulfoluna</taxon>
    </lineage>
</organism>
<dbReference type="Gene3D" id="3.40.50.300">
    <property type="entry name" value="P-loop containing nucleotide triphosphate hydrolases"/>
    <property type="match status" value="2"/>
</dbReference>
<evidence type="ECO:0000256" key="5">
    <source>
        <dbReference type="ARBA" id="ARBA00022741"/>
    </source>
</evidence>
<dbReference type="STRING" id="419481.SAMN05216233_11336"/>
<dbReference type="Pfam" id="PF08352">
    <property type="entry name" value="oligo_HPY"/>
    <property type="match status" value="2"/>
</dbReference>
<dbReference type="GO" id="GO:0016887">
    <property type="term" value="F:ATP hydrolysis activity"/>
    <property type="evidence" value="ECO:0007669"/>
    <property type="project" value="InterPro"/>
</dbReference>
<evidence type="ECO:0000256" key="3">
    <source>
        <dbReference type="ARBA" id="ARBA00022448"/>
    </source>
</evidence>
<dbReference type="InterPro" id="IPR027417">
    <property type="entry name" value="P-loop_NTPase"/>
</dbReference>
<dbReference type="InterPro" id="IPR050388">
    <property type="entry name" value="ABC_Ni/Peptide_Import"/>
</dbReference>
<dbReference type="CDD" id="cd03257">
    <property type="entry name" value="ABC_NikE_OppD_transporters"/>
    <property type="match status" value="2"/>
</dbReference>
<evidence type="ECO:0000256" key="1">
    <source>
        <dbReference type="ARBA" id="ARBA00004417"/>
    </source>
</evidence>
<dbReference type="InterPro" id="IPR003593">
    <property type="entry name" value="AAA+_ATPase"/>
</dbReference>
<comment type="similarity">
    <text evidence="2">Belongs to the ABC transporter superfamily.</text>
</comment>
<dbReference type="GO" id="GO:0005524">
    <property type="term" value="F:ATP binding"/>
    <property type="evidence" value="ECO:0007669"/>
    <property type="project" value="UniProtKB-KW"/>
</dbReference>
<dbReference type="InterPro" id="IPR013563">
    <property type="entry name" value="Oligopep_ABC_C"/>
</dbReference>
<dbReference type="SMART" id="SM00382">
    <property type="entry name" value="AAA"/>
    <property type="match status" value="2"/>
</dbReference>
<accession>A0A1G5HAG0</accession>
<dbReference type="AlphaFoldDB" id="A0A1G5HAG0"/>
<dbReference type="GO" id="GO:0015833">
    <property type="term" value="P:peptide transport"/>
    <property type="evidence" value="ECO:0007669"/>
    <property type="project" value="InterPro"/>
</dbReference>
<keyword evidence="10" id="KW-1185">Reference proteome</keyword>
<proteinExistence type="inferred from homology"/>
<keyword evidence="6 9" id="KW-0067">ATP-binding</keyword>
<dbReference type="PROSITE" id="PS00211">
    <property type="entry name" value="ABC_TRANSPORTER_1"/>
    <property type="match status" value="2"/>
</dbReference>
<dbReference type="PANTHER" id="PTHR43297">
    <property type="entry name" value="OLIGOPEPTIDE TRANSPORT ATP-BINDING PROTEIN APPD"/>
    <property type="match status" value="1"/>
</dbReference>
<keyword evidence="4" id="KW-1003">Cell membrane</keyword>
<dbReference type="SUPFAM" id="SSF52540">
    <property type="entry name" value="P-loop containing nucleoside triphosphate hydrolases"/>
    <property type="match status" value="2"/>
</dbReference>
<evidence type="ECO:0000259" key="8">
    <source>
        <dbReference type="PROSITE" id="PS50893"/>
    </source>
</evidence>
<evidence type="ECO:0000256" key="6">
    <source>
        <dbReference type="ARBA" id="ARBA00022840"/>
    </source>
</evidence>
<keyword evidence="7" id="KW-0472">Membrane</keyword>